<feature type="transmembrane region" description="Helical" evidence="2">
    <location>
        <begin position="29"/>
        <end position="51"/>
    </location>
</feature>
<feature type="domain" description="PE-PPE" evidence="3">
    <location>
        <begin position="113"/>
        <end position="332"/>
    </location>
</feature>
<dbReference type="OrthoDB" id="4568361at2"/>
<feature type="compositionally biased region" description="Acidic residues" evidence="1">
    <location>
        <begin position="493"/>
        <end position="508"/>
    </location>
</feature>
<dbReference type="Gene3D" id="3.40.50.1820">
    <property type="entry name" value="alpha/beta hydrolase"/>
    <property type="match status" value="1"/>
</dbReference>
<comment type="caution">
    <text evidence="4">The sequence shown here is derived from an EMBL/GenBank/DDBJ whole genome shotgun (WGS) entry which is preliminary data.</text>
</comment>
<dbReference type="AlphaFoldDB" id="A0A2A7P2F6"/>
<dbReference type="Pfam" id="PF08237">
    <property type="entry name" value="PE-PPE"/>
    <property type="match status" value="1"/>
</dbReference>
<accession>A0A2A7P2F6</accession>
<name>A0A2A7P2F6_9MYCO</name>
<dbReference type="InterPro" id="IPR013228">
    <property type="entry name" value="PE-PPE_C"/>
</dbReference>
<evidence type="ECO:0000313" key="4">
    <source>
        <dbReference type="EMBL" id="PEG56348.1"/>
    </source>
</evidence>
<organism evidence="4 5">
    <name type="scientific">Mycolicibacterium diernhoferi</name>
    <dbReference type="NCBI Taxonomy" id="1801"/>
    <lineage>
        <taxon>Bacteria</taxon>
        <taxon>Bacillati</taxon>
        <taxon>Actinomycetota</taxon>
        <taxon>Actinomycetes</taxon>
        <taxon>Mycobacteriales</taxon>
        <taxon>Mycobacteriaceae</taxon>
        <taxon>Mycolicibacterium</taxon>
    </lineage>
</organism>
<sequence>MIGIAFGLGRIGMRTLSVPRFMPYLSRTANVAVVFVAIGVLVFLSSIGAGVRLMAGTLLVMGGNSNPTSVGMEHGLGGSPLPPGTPNNTGFPSGVPGKGYFDPNNPDSPYFGYDYQPVAWPSQLPLTTGWDGKTTFEQSQRGGLTALQTAIDAALQTGEPVTVVGYSSSANVVVRELRHLKSVGSPDADKLTFIMVAGMNRPNGGLAQRFPGLFVPFFGIRLDGSTPTDTQYETLDISWEYDTISDFPNYPLNLLATLNALMGFTLHINYLPAGLDAPRARPDYKDPDSNITYVTLAAPYLPLLLPLRLLGVPKPLIDLVEPALKVLVDLGYNRAINPGTPTPASLLPTPQRLLALPFELLNAIGVGIRHALNPNWDRVAPSNPEVEAGLTAMAALSTSDDDAADLRPAAVAADVTGPGGAGGVDSEPAITEVTAGPAETTEITEAAEVVAETPEVTEEADITDEQPIAAELESELPEATPITTRQRSREADADLGADDLAAEDDDGPAEVRRGTEPAGGTAPRGTSGADSTDSSGDSESAGGADSNDKAA</sequence>
<feature type="region of interest" description="Disordered" evidence="1">
    <location>
        <begin position="76"/>
        <end position="99"/>
    </location>
</feature>
<evidence type="ECO:0000256" key="2">
    <source>
        <dbReference type="SAM" id="Phobius"/>
    </source>
</evidence>
<keyword evidence="5" id="KW-1185">Reference proteome</keyword>
<reference evidence="4 5" key="1">
    <citation type="submission" date="2017-10" db="EMBL/GenBank/DDBJ databases">
        <title>The new phylogeny of genus Mycobacterium.</title>
        <authorList>
            <person name="Tortoli E."/>
            <person name="Trovato A."/>
            <person name="Cirillo D.M."/>
        </authorList>
    </citation>
    <scope>NUCLEOTIDE SEQUENCE [LARGE SCALE GENOMIC DNA]</scope>
    <source>
        <strain evidence="4 5">IP141170001</strain>
    </source>
</reference>
<feature type="region of interest" description="Disordered" evidence="1">
    <location>
        <begin position="471"/>
        <end position="551"/>
    </location>
</feature>
<dbReference type="EMBL" id="PDCR01000001">
    <property type="protein sequence ID" value="PEG56348.1"/>
    <property type="molecule type" value="Genomic_DNA"/>
</dbReference>
<feature type="compositionally biased region" description="Low complexity" evidence="1">
    <location>
        <begin position="525"/>
        <end position="545"/>
    </location>
</feature>
<keyword evidence="2" id="KW-0812">Transmembrane</keyword>
<keyword evidence="2" id="KW-0472">Membrane</keyword>
<dbReference type="Proteomes" id="UP000220340">
    <property type="component" value="Unassembled WGS sequence"/>
</dbReference>
<evidence type="ECO:0000259" key="3">
    <source>
        <dbReference type="Pfam" id="PF08237"/>
    </source>
</evidence>
<protein>
    <submittedName>
        <fullName evidence="4">PE-PPE domain-containing protein</fullName>
    </submittedName>
</protein>
<proteinExistence type="predicted"/>
<dbReference type="InterPro" id="IPR029058">
    <property type="entry name" value="AB_hydrolase_fold"/>
</dbReference>
<gene>
    <name evidence="4" type="ORF">CRI78_00315</name>
</gene>
<keyword evidence="2" id="KW-1133">Transmembrane helix</keyword>
<evidence type="ECO:0000256" key="1">
    <source>
        <dbReference type="SAM" id="MobiDB-lite"/>
    </source>
</evidence>
<evidence type="ECO:0000313" key="5">
    <source>
        <dbReference type="Proteomes" id="UP000220340"/>
    </source>
</evidence>